<dbReference type="PROSITE" id="PS51257">
    <property type="entry name" value="PROKAR_LIPOPROTEIN"/>
    <property type="match status" value="1"/>
</dbReference>
<reference evidence="1 2" key="1">
    <citation type="submission" date="2018-06" db="EMBL/GenBank/DDBJ databases">
        <title>Azoarcus communis strain SWub3 genome.</title>
        <authorList>
            <person name="Zorraquino Salvo V."/>
            <person name="Toubiana D."/>
            <person name="Blumwald E."/>
        </authorList>
    </citation>
    <scope>NUCLEOTIDE SEQUENCE [LARGE SCALE GENOMIC DNA]</scope>
    <source>
        <strain evidence="1 2">SWub3</strain>
    </source>
</reference>
<evidence type="ECO:0000313" key="1">
    <source>
        <dbReference type="EMBL" id="PZA16100.1"/>
    </source>
</evidence>
<proteinExistence type="predicted"/>
<dbReference type="Pfam" id="PF04392">
    <property type="entry name" value="ABC_sub_bind"/>
    <property type="match status" value="1"/>
</dbReference>
<accession>A0A323UWU4</accession>
<dbReference type="AlphaFoldDB" id="A0A323UWU4"/>
<dbReference type="OrthoDB" id="9178917at2"/>
<dbReference type="PANTHER" id="PTHR35271:SF1">
    <property type="entry name" value="ABC TRANSPORTER, SUBSTRATE-BINDING LIPOPROTEIN"/>
    <property type="match status" value="1"/>
</dbReference>
<dbReference type="Gene3D" id="3.40.50.2300">
    <property type="match status" value="1"/>
</dbReference>
<sequence length="306" mass="32324">MKLSRRIVFLVTGVLLGCVPCWALAAEIAIALTRSAPAHQQFSEAIRARASSLPHRLSDLGDSESGLDQTVLNRADAVIAVGARVAAEVLAQTSKPVLAVMLSQAQFSALRGAHPGKPLSAIVLDQPISRQLKLAAAILPTGAQLGVLVGPDNGALLPEIRTASRETGVTVDVREVSSTDELLQKLDSLLKANAVLLTLPDSLLASQSSARTILLTSYRYRKPILAYSRAYVEAGALAAVYSSPEDVARDVADWVTDFNTKIAAPPTSSPPRQFSIAVNRQVARALGLEIASDKALLDQVKGASRP</sequence>
<name>A0A323UWU4_9RHOO</name>
<comment type="caution">
    <text evidence="1">The sequence shown here is derived from an EMBL/GenBank/DDBJ whole genome shotgun (WGS) entry which is preliminary data.</text>
</comment>
<dbReference type="Proteomes" id="UP000248259">
    <property type="component" value="Unassembled WGS sequence"/>
</dbReference>
<protein>
    <recommendedName>
        <fullName evidence="3">ABC transporter substrate-binding protein</fullName>
    </recommendedName>
</protein>
<organism evidence="1 2">
    <name type="scientific">Parazoarcus communis SWub3 = DSM 12120</name>
    <dbReference type="NCBI Taxonomy" id="1121029"/>
    <lineage>
        <taxon>Bacteria</taxon>
        <taxon>Pseudomonadati</taxon>
        <taxon>Pseudomonadota</taxon>
        <taxon>Betaproteobacteria</taxon>
        <taxon>Rhodocyclales</taxon>
        <taxon>Zoogloeaceae</taxon>
        <taxon>Parazoarcus</taxon>
    </lineage>
</organism>
<keyword evidence="2" id="KW-1185">Reference proteome</keyword>
<dbReference type="InterPro" id="IPR007487">
    <property type="entry name" value="ABC_transpt-TYRBP-like"/>
</dbReference>
<dbReference type="PANTHER" id="PTHR35271">
    <property type="entry name" value="ABC TRANSPORTER, SUBSTRATE-BINDING LIPOPROTEIN-RELATED"/>
    <property type="match status" value="1"/>
</dbReference>
<evidence type="ECO:0008006" key="3">
    <source>
        <dbReference type="Google" id="ProtNLM"/>
    </source>
</evidence>
<evidence type="ECO:0000313" key="2">
    <source>
        <dbReference type="Proteomes" id="UP000248259"/>
    </source>
</evidence>
<dbReference type="EMBL" id="QKOE01000009">
    <property type="protein sequence ID" value="PZA16100.1"/>
    <property type="molecule type" value="Genomic_DNA"/>
</dbReference>
<gene>
    <name evidence="1" type="ORF">DNK49_13900</name>
</gene>